<keyword evidence="3 6" id="KW-0812">Transmembrane</keyword>
<keyword evidence="8" id="KW-1185">Reference proteome</keyword>
<evidence type="ECO:0008006" key="9">
    <source>
        <dbReference type="Google" id="ProtNLM"/>
    </source>
</evidence>
<feature type="transmembrane region" description="Helical" evidence="6">
    <location>
        <begin position="122"/>
        <end position="146"/>
    </location>
</feature>
<dbReference type="Proteomes" id="UP001163687">
    <property type="component" value="Chromosome"/>
</dbReference>
<dbReference type="EMBL" id="AP025628">
    <property type="protein sequence ID" value="BDG61711.1"/>
    <property type="molecule type" value="Genomic_DNA"/>
</dbReference>
<evidence type="ECO:0000313" key="7">
    <source>
        <dbReference type="EMBL" id="BDG61711.1"/>
    </source>
</evidence>
<dbReference type="CDD" id="cd16914">
    <property type="entry name" value="EcfT"/>
    <property type="match status" value="1"/>
</dbReference>
<dbReference type="RefSeq" id="WP_264842341.1">
    <property type="nucleotide sequence ID" value="NZ_AP025628.1"/>
</dbReference>
<dbReference type="GO" id="GO:0005886">
    <property type="term" value="C:plasma membrane"/>
    <property type="evidence" value="ECO:0007669"/>
    <property type="project" value="UniProtKB-ARBA"/>
</dbReference>
<evidence type="ECO:0000256" key="6">
    <source>
        <dbReference type="SAM" id="Phobius"/>
    </source>
</evidence>
<keyword evidence="4 6" id="KW-1133">Transmembrane helix</keyword>
<evidence type="ECO:0000256" key="5">
    <source>
        <dbReference type="ARBA" id="ARBA00023136"/>
    </source>
</evidence>
<feature type="transmembrane region" description="Helical" evidence="6">
    <location>
        <begin position="96"/>
        <end position="116"/>
    </location>
</feature>
<reference evidence="7" key="1">
    <citation type="submission" date="2022-03" db="EMBL/GenBank/DDBJ databases">
        <title>Complete genome sequence of Caldinitratiruptor microaerophilus.</title>
        <authorList>
            <person name="Mukaiyama R."/>
            <person name="Nishiyama T."/>
            <person name="Ueda K."/>
        </authorList>
    </citation>
    <scope>NUCLEOTIDE SEQUENCE</scope>
    <source>
        <strain evidence="7">JCM 16183</strain>
    </source>
</reference>
<feature type="transmembrane region" description="Helical" evidence="6">
    <location>
        <begin position="167"/>
        <end position="186"/>
    </location>
</feature>
<evidence type="ECO:0000256" key="4">
    <source>
        <dbReference type="ARBA" id="ARBA00022989"/>
    </source>
</evidence>
<dbReference type="InterPro" id="IPR003339">
    <property type="entry name" value="ABC/ECF_trnsptr_transmembrane"/>
</dbReference>
<keyword evidence="5 6" id="KW-0472">Membrane</keyword>
<dbReference type="InterPro" id="IPR051611">
    <property type="entry name" value="ECF_transporter_component"/>
</dbReference>
<dbReference type="Pfam" id="PF02361">
    <property type="entry name" value="CbiQ"/>
    <property type="match status" value="1"/>
</dbReference>
<accession>A0AA35G6Q1</accession>
<dbReference type="KEGG" id="cmic:caldi_28010"/>
<feature type="transmembrane region" description="Helical" evidence="6">
    <location>
        <begin position="27"/>
        <end position="58"/>
    </location>
</feature>
<feature type="transmembrane region" description="Helical" evidence="6">
    <location>
        <begin position="70"/>
        <end position="89"/>
    </location>
</feature>
<evidence type="ECO:0000256" key="3">
    <source>
        <dbReference type="ARBA" id="ARBA00022692"/>
    </source>
</evidence>
<gene>
    <name evidence="7" type="ORF">caldi_28010</name>
</gene>
<dbReference type="AlphaFoldDB" id="A0AA35G6Q1"/>
<dbReference type="PANTHER" id="PTHR34857:SF2">
    <property type="entry name" value="SLL0384 PROTEIN"/>
    <property type="match status" value="1"/>
</dbReference>
<evidence type="ECO:0000256" key="1">
    <source>
        <dbReference type="ARBA" id="ARBA00004141"/>
    </source>
</evidence>
<feature type="transmembrane region" description="Helical" evidence="6">
    <location>
        <begin position="219"/>
        <end position="235"/>
    </location>
</feature>
<keyword evidence="2" id="KW-1003">Cell membrane</keyword>
<name>A0AA35G6Q1_9FIRM</name>
<dbReference type="PANTHER" id="PTHR34857">
    <property type="entry name" value="SLL0384 PROTEIN"/>
    <property type="match status" value="1"/>
</dbReference>
<protein>
    <recommendedName>
        <fullName evidence="9">Cobalt/nickel transport system permease protein</fullName>
    </recommendedName>
</protein>
<evidence type="ECO:0000256" key="2">
    <source>
        <dbReference type="ARBA" id="ARBA00022475"/>
    </source>
</evidence>
<organism evidence="7 8">
    <name type="scientific">Caldinitratiruptor microaerophilus</name>
    <dbReference type="NCBI Taxonomy" id="671077"/>
    <lineage>
        <taxon>Bacteria</taxon>
        <taxon>Bacillati</taxon>
        <taxon>Bacillota</taxon>
        <taxon>Clostridia</taxon>
        <taxon>Eubacteriales</taxon>
        <taxon>Symbiobacteriaceae</taxon>
        <taxon>Caldinitratiruptor</taxon>
    </lineage>
</organism>
<proteinExistence type="predicted"/>
<comment type="subcellular location">
    <subcellularLocation>
        <location evidence="1">Membrane</location>
        <topology evidence="1">Multi-pass membrane protein</topology>
    </subcellularLocation>
</comment>
<evidence type="ECO:0000313" key="8">
    <source>
        <dbReference type="Proteomes" id="UP001163687"/>
    </source>
</evidence>
<sequence length="236" mass="25152">MHHLDFLDRAAALGHSPLHRASALSKLVLVAAVIGAMLSGAAPSFYVAAMALLLGLVWVARLPLKEFLELLAYPVVFAGVFAVSGLVPAGEARWVVVARSATVALAVLLLFATTFYGDVFAALRLFMPGVLGDVLLLTYRSFFILAREVQRTLTAIRLKGAGRGLALAHHVRTVGAVMGLAAVHALEMAERVHRILALRGYRGVIPAGRAWWRPTPDDWLPILAAAAVVALAAALR</sequence>